<evidence type="ECO:0000313" key="9">
    <source>
        <dbReference type="EMBL" id="MBE6421513.1"/>
    </source>
</evidence>
<comment type="similarity">
    <text evidence="5">Belongs to the peptidase M42 family.</text>
</comment>
<evidence type="ECO:0000256" key="2">
    <source>
        <dbReference type="ARBA" id="ARBA00022723"/>
    </source>
</evidence>
<name>A0A928HF89_9BACT</name>
<dbReference type="Pfam" id="PF01546">
    <property type="entry name" value="Peptidase_M20"/>
    <property type="match status" value="1"/>
</dbReference>
<dbReference type="InterPro" id="IPR036264">
    <property type="entry name" value="Bact_exopeptidase_dim_dom"/>
</dbReference>
<comment type="cofactor">
    <cofactor evidence="1">
        <name>Zn(2+)</name>
        <dbReference type="ChEBI" id="CHEBI:29105"/>
    </cofactor>
</comment>
<comment type="caution">
    <text evidence="9">The sequence shown here is derived from an EMBL/GenBank/DDBJ whole genome shotgun (WGS) entry which is preliminary data.</text>
</comment>
<evidence type="ECO:0000256" key="1">
    <source>
        <dbReference type="ARBA" id="ARBA00001947"/>
    </source>
</evidence>
<evidence type="ECO:0000256" key="3">
    <source>
        <dbReference type="ARBA" id="ARBA00022801"/>
    </source>
</evidence>
<comment type="cofactor">
    <cofactor evidence="7">
        <name>a divalent metal cation</name>
        <dbReference type="ChEBI" id="CHEBI:60240"/>
    </cofactor>
    <text evidence="7">Binds 2 divalent metal cations per subunit.</text>
</comment>
<dbReference type="PANTHER" id="PTHR42994">
    <property type="entry name" value="PEPTIDASE T"/>
    <property type="match status" value="1"/>
</dbReference>
<dbReference type="InterPro" id="IPR010162">
    <property type="entry name" value="PepT-like"/>
</dbReference>
<sequence>MKINHKRLLDTFLKLVKIDSESFEEKEMQEFLVAELKKIGCKVTVDNAGKKYPTNAKGNVIGFLPGTVKSEPFVLAAHMDTVSPGKGICPVVKKDRVISNGSTILGADDKAGIAIILEILRTLKEHHATYPPVEALFTLGEESGMHGSKNMDYKKVQGREGLILDNEAGDELLVQGPAVNTIEVWIKGHTAHAGVCPEKGISAVEVAAYALSCMKLGRIDKETVANFGIIQGGKATNVVMEEVYLKGEARSLKNEKLAKQTAHMKDCFDKAVKKFTKKIDGKVFQPEVKFVPVLRYPAVNVSKNHPMVKAATAAAKKLGVRLRALASGGGCDANVLAGQGFTLPNLGVGVRDCHTSKETLILKEFYDSCAIALATVLAYRK</sequence>
<dbReference type="GO" id="GO:0004177">
    <property type="term" value="F:aminopeptidase activity"/>
    <property type="evidence" value="ECO:0007669"/>
    <property type="project" value="UniProtKB-UniRule"/>
</dbReference>
<keyword evidence="3" id="KW-0378">Hydrolase</keyword>
<dbReference type="Gene3D" id="3.30.70.360">
    <property type="match status" value="1"/>
</dbReference>
<feature type="domain" description="Peptidase M20 dimerisation" evidence="8">
    <location>
        <begin position="183"/>
        <end position="274"/>
    </location>
</feature>
<accession>A0A928HF89</accession>
<dbReference type="PIRSF" id="PIRSF001123">
    <property type="entry name" value="PepA_GA"/>
    <property type="match status" value="1"/>
</dbReference>
<dbReference type="EMBL" id="SUVG01000005">
    <property type="protein sequence ID" value="MBE6421513.1"/>
    <property type="molecule type" value="Genomic_DNA"/>
</dbReference>
<feature type="binding site" evidence="7">
    <location>
        <position position="108"/>
    </location>
    <ligand>
        <name>Zn(2+)</name>
        <dbReference type="ChEBI" id="CHEBI:29105"/>
        <label>2</label>
    </ligand>
</feature>
<dbReference type="NCBIfam" id="TIGR01883">
    <property type="entry name" value="PepT-like"/>
    <property type="match status" value="1"/>
</dbReference>
<evidence type="ECO:0000256" key="6">
    <source>
        <dbReference type="PIRSR" id="PIRSR001123-1"/>
    </source>
</evidence>
<dbReference type="GO" id="GO:0046872">
    <property type="term" value="F:metal ion binding"/>
    <property type="evidence" value="ECO:0007669"/>
    <property type="project" value="UniProtKB-UniRule"/>
</dbReference>
<dbReference type="SUPFAM" id="SSF55031">
    <property type="entry name" value="Bacterial exopeptidase dimerisation domain"/>
    <property type="match status" value="1"/>
</dbReference>
<organism evidence="9 10">
    <name type="scientific">Candidatus Avelusimicrobium gallicola</name>
    <dbReference type="NCBI Taxonomy" id="2562704"/>
    <lineage>
        <taxon>Bacteria</taxon>
        <taxon>Pseudomonadati</taxon>
        <taxon>Elusimicrobiota</taxon>
        <taxon>Elusimicrobia</taxon>
        <taxon>Elusimicrobiales</taxon>
        <taxon>Elusimicrobiaceae</taxon>
        <taxon>Candidatus Avelusimicrobium</taxon>
    </lineage>
</organism>
<evidence type="ECO:0000259" key="8">
    <source>
        <dbReference type="Pfam" id="PF07687"/>
    </source>
</evidence>
<feature type="binding site" evidence="7">
    <location>
        <position position="108"/>
    </location>
    <ligand>
        <name>Zn(2+)</name>
        <dbReference type="ChEBI" id="CHEBI:29105"/>
        <label>1</label>
    </ligand>
</feature>
<dbReference type="SUPFAM" id="SSF53187">
    <property type="entry name" value="Zn-dependent exopeptidases"/>
    <property type="match status" value="1"/>
</dbReference>
<evidence type="ECO:0000256" key="5">
    <source>
        <dbReference type="PIRNR" id="PIRNR001123"/>
    </source>
</evidence>
<evidence type="ECO:0000256" key="4">
    <source>
        <dbReference type="ARBA" id="ARBA00022833"/>
    </source>
</evidence>
<proteinExistence type="inferred from homology"/>
<evidence type="ECO:0000256" key="7">
    <source>
        <dbReference type="PIRSR" id="PIRSR001123-2"/>
    </source>
</evidence>
<dbReference type="Pfam" id="PF07687">
    <property type="entry name" value="M20_dimer"/>
    <property type="match status" value="1"/>
</dbReference>
<evidence type="ECO:0000313" key="10">
    <source>
        <dbReference type="Proteomes" id="UP000725649"/>
    </source>
</evidence>
<dbReference type="AlphaFoldDB" id="A0A928HF89"/>
<dbReference type="InterPro" id="IPR008007">
    <property type="entry name" value="Peptidase_M42"/>
</dbReference>
<feature type="active site" description="Proton acceptor" evidence="6">
    <location>
        <position position="141"/>
    </location>
</feature>
<keyword evidence="2 7" id="KW-0479">Metal-binding</keyword>
<dbReference type="InterPro" id="IPR011650">
    <property type="entry name" value="Peptidase_M20_dimer"/>
</dbReference>
<feature type="binding site" evidence="7">
    <location>
        <position position="142"/>
    </location>
    <ligand>
        <name>Zn(2+)</name>
        <dbReference type="ChEBI" id="CHEBI:29105"/>
        <label>2</label>
    </ligand>
</feature>
<protein>
    <submittedName>
        <fullName evidence="9">M20/M25/M40 family metallo-hydrolase</fullName>
    </submittedName>
</protein>
<gene>
    <name evidence="9" type="ORF">E7027_05230</name>
</gene>
<dbReference type="Gene3D" id="3.40.630.10">
    <property type="entry name" value="Zn peptidases"/>
    <property type="match status" value="1"/>
</dbReference>
<dbReference type="PANTHER" id="PTHR42994:SF2">
    <property type="entry name" value="PEPTIDASE"/>
    <property type="match status" value="1"/>
</dbReference>
<keyword evidence="4" id="KW-0862">Zinc</keyword>
<reference evidence="9" key="1">
    <citation type="submission" date="2019-04" db="EMBL/GenBank/DDBJ databases">
        <title>Evolution of Biomass-Degrading Anaerobic Consortia Revealed by Metagenomics.</title>
        <authorList>
            <person name="Peng X."/>
        </authorList>
    </citation>
    <scope>NUCLEOTIDE SEQUENCE</scope>
    <source>
        <strain evidence="9">SIG66</strain>
    </source>
</reference>
<dbReference type="Proteomes" id="UP000725649">
    <property type="component" value="Unassembled WGS sequence"/>
</dbReference>
<dbReference type="InterPro" id="IPR002933">
    <property type="entry name" value="Peptidase_M20"/>
</dbReference>